<dbReference type="Proteomes" id="UP000596742">
    <property type="component" value="Unassembled WGS sequence"/>
</dbReference>
<keyword evidence="3" id="KW-1185">Reference proteome</keyword>
<dbReference type="InterPro" id="IPR006342">
    <property type="entry name" value="FkbM_mtfrase"/>
</dbReference>
<sequence length="355" mass="40383">MKSYYKPMLLACILGAVVLTYTMSKYQEVLTELQTQKAKFDAIENKISPGIIAQSASLDGKQRISVSGTFEENRKVPEMHKEFKPESFYQDKAAIPDYKIKLQTLIDQKVPADNPDLVNIIRNHYIEQPSQEPYKLLNPERVDYSQGQTPFIDSRLNYMEGGFYVECGALNGEKGSNSLFFERVRKWNGLLIEGDPTNYAELKKINRKAFSINACISPRATPFKAKFHKAFNMGRAIHDAQSENWVKRNHKNKDLVEMECFPLYSLMLALNRTTIDFFSLDVEGDEVNVLKTIPFDKLNIKMMTVEYAHGGAGGADMQRFLQSKGYEVVLKVSKDNWGVNDLIFRKKGVADGSTI</sequence>
<dbReference type="PANTHER" id="PTHR34009">
    <property type="entry name" value="PROTEIN STAR"/>
    <property type="match status" value="1"/>
</dbReference>
<dbReference type="SUPFAM" id="SSF53335">
    <property type="entry name" value="S-adenosyl-L-methionine-dependent methyltransferases"/>
    <property type="match status" value="1"/>
</dbReference>
<dbReference type="GO" id="GO:0005794">
    <property type="term" value="C:Golgi apparatus"/>
    <property type="evidence" value="ECO:0007669"/>
    <property type="project" value="TreeGrafter"/>
</dbReference>
<gene>
    <name evidence="2" type="ORF">MGAL_10B033827</name>
</gene>
<dbReference type="GO" id="GO:0005789">
    <property type="term" value="C:endoplasmic reticulum membrane"/>
    <property type="evidence" value="ECO:0007669"/>
    <property type="project" value="TreeGrafter"/>
</dbReference>
<dbReference type="PANTHER" id="PTHR34009:SF2">
    <property type="entry name" value="PROTEIN STAR"/>
    <property type="match status" value="1"/>
</dbReference>
<feature type="domain" description="Methyltransferase FkbM" evidence="1">
    <location>
        <begin position="166"/>
        <end position="327"/>
    </location>
</feature>
<accession>A0A8B6GUC3</accession>
<dbReference type="EMBL" id="UYJE01009014">
    <property type="protein sequence ID" value="VDI69265.1"/>
    <property type="molecule type" value="Genomic_DNA"/>
</dbReference>
<dbReference type="Pfam" id="PF05050">
    <property type="entry name" value="Methyltransf_21"/>
    <property type="match status" value="1"/>
</dbReference>
<dbReference type="GO" id="GO:0006888">
    <property type="term" value="P:endoplasmic reticulum to Golgi vesicle-mediated transport"/>
    <property type="evidence" value="ECO:0007669"/>
    <property type="project" value="TreeGrafter"/>
</dbReference>
<evidence type="ECO:0000313" key="2">
    <source>
        <dbReference type="EMBL" id="VDI69265.1"/>
    </source>
</evidence>
<dbReference type="GO" id="GO:0005886">
    <property type="term" value="C:plasma membrane"/>
    <property type="evidence" value="ECO:0007669"/>
    <property type="project" value="TreeGrafter"/>
</dbReference>
<dbReference type="AlphaFoldDB" id="A0A8B6GUC3"/>
<reference evidence="2" key="1">
    <citation type="submission" date="2018-11" db="EMBL/GenBank/DDBJ databases">
        <authorList>
            <person name="Alioto T."/>
            <person name="Alioto T."/>
        </authorList>
    </citation>
    <scope>NUCLEOTIDE SEQUENCE</scope>
</reference>
<evidence type="ECO:0000259" key="1">
    <source>
        <dbReference type="Pfam" id="PF05050"/>
    </source>
</evidence>
<evidence type="ECO:0000313" key="3">
    <source>
        <dbReference type="Proteomes" id="UP000596742"/>
    </source>
</evidence>
<dbReference type="GO" id="GO:0016197">
    <property type="term" value="P:endosomal transport"/>
    <property type="evidence" value="ECO:0007669"/>
    <property type="project" value="TreeGrafter"/>
</dbReference>
<dbReference type="InterPro" id="IPR029063">
    <property type="entry name" value="SAM-dependent_MTases_sf"/>
</dbReference>
<dbReference type="Gene3D" id="3.40.50.150">
    <property type="entry name" value="Vaccinia Virus protein VP39"/>
    <property type="match status" value="1"/>
</dbReference>
<dbReference type="InterPro" id="IPR053202">
    <property type="entry name" value="EGF_Rcpt_Signaling_Reg"/>
</dbReference>
<name>A0A8B6GUC3_MYTGA</name>
<organism evidence="2 3">
    <name type="scientific">Mytilus galloprovincialis</name>
    <name type="common">Mediterranean mussel</name>
    <dbReference type="NCBI Taxonomy" id="29158"/>
    <lineage>
        <taxon>Eukaryota</taxon>
        <taxon>Metazoa</taxon>
        <taxon>Spiralia</taxon>
        <taxon>Lophotrochozoa</taxon>
        <taxon>Mollusca</taxon>
        <taxon>Bivalvia</taxon>
        <taxon>Autobranchia</taxon>
        <taxon>Pteriomorphia</taxon>
        <taxon>Mytilida</taxon>
        <taxon>Mytiloidea</taxon>
        <taxon>Mytilidae</taxon>
        <taxon>Mytilinae</taxon>
        <taxon>Mytilus</taxon>
    </lineage>
</organism>
<comment type="caution">
    <text evidence="2">The sequence shown here is derived from an EMBL/GenBank/DDBJ whole genome shotgun (WGS) entry which is preliminary data.</text>
</comment>
<protein>
    <recommendedName>
        <fullName evidence="1">Methyltransferase FkbM domain-containing protein</fullName>
    </recommendedName>
</protein>
<dbReference type="GO" id="GO:0031902">
    <property type="term" value="C:late endosome membrane"/>
    <property type="evidence" value="ECO:0007669"/>
    <property type="project" value="TreeGrafter"/>
</dbReference>
<dbReference type="OrthoDB" id="6357215at2759"/>
<proteinExistence type="predicted"/>